<dbReference type="Proteomes" id="UP000325313">
    <property type="component" value="Unassembled WGS sequence"/>
</dbReference>
<dbReference type="EMBL" id="VDEP01000339">
    <property type="protein sequence ID" value="KAA1100649.1"/>
    <property type="molecule type" value="Genomic_DNA"/>
</dbReference>
<protein>
    <submittedName>
        <fullName evidence="1">Uncharacterized protein</fullName>
    </submittedName>
</protein>
<evidence type="ECO:0000313" key="3">
    <source>
        <dbReference type="Proteomes" id="UP000325313"/>
    </source>
</evidence>
<sequence>MQRQKFGTASLESHFDFNVGMATESSAPVIPRMENAEDAGRHINTQHPERQRIVPTDPRLIHRVIAEIKNIKEQLSEQSNQNNNKPAKEPIATDRITSYEPYFPGLSEETKIMLHNLSFYDRVLLCSTTIERNEIYQETYQRWATLEKRIMEEVVREHGHPLSLEVDHLIIEKIQKKCYQDRGLQRLQSELVCMRLKRNRIEAMIQSIESAAQQPGRV</sequence>
<proteinExistence type="predicted"/>
<name>A0A5B0PL18_PUCGR</name>
<accession>A0A5B0PL18</accession>
<evidence type="ECO:0000313" key="2">
    <source>
        <dbReference type="EMBL" id="KAA1136496.1"/>
    </source>
</evidence>
<dbReference type="AlphaFoldDB" id="A0A5B0PL18"/>
<organism evidence="1 3">
    <name type="scientific">Puccinia graminis f. sp. tritici</name>
    <dbReference type="NCBI Taxonomy" id="56615"/>
    <lineage>
        <taxon>Eukaryota</taxon>
        <taxon>Fungi</taxon>
        <taxon>Dikarya</taxon>
        <taxon>Basidiomycota</taxon>
        <taxon>Pucciniomycotina</taxon>
        <taxon>Pucciniomycetes</taxon>
        <taxon>Pucciniales</taxon>
        <taxon>Pucciniaceae</taxon>
        <taxon>Puccinia</taxon>
    </lineage>
</organism>
<evidence type="ECO:0000313" key="1">
    <source>
        <dbReference type="EMBL" id="KAA1100649.1"/>
    </source>
</evidence>
<comment type="caution">
    <text evidence="1">The sequence shown here is derived from an EMBL/GenBank/DDBJ whole genome shotgun (WGS) entry which is preliminary data.</text>
</comment>
<gene>
    <name evidence="1" type="ORF">PGTUg99_008679</name>
    <name evidence="2" type="ORF">PGTUg99_033886</name>
</gene>
<dbReference type="EMBL" id="VDEP01000035">
    <property type="protein sequence ID" value="KAA1136496.1"/>
    <property type="molecule type" value="Genomic_DNA"/>
</dbReference>
<reference evidence="1 3" key="1">
    <citation type="submission" date="2019-05" db="EMBL/GenBank/DDBJ databases">
        <title>Emergence of the Ug99 lineage of the wheat stem rust pathogen through somatic hybridization.</title>
        <authorList>
            <person name="Li F."/>
            <person name="Upadhyaya N.M."/>
            <person name="Sperschneider J."/>
            <person name="Matny O."/>
            <person name="Nguyen-Phuc H."/>
            <person name="Mago R."/>
            <person name="Raley C."/>
            <person name="Miller M.E."/>
            <person name="Silverstein K.A.T."/>
            <person name="Henningsen E."/>
            <person name="Hirsch C.D."/>
            <person name="Visser B."/>
            <person name="Pretorius Z.A."/>
            <person name="Steffenson B.J."/>
            <person name="Schwessinger B."/>
            <person name="Dodds P.N."/>
            <person name="Figueroa M."/>
        </authorList>
    </citation>
    <scope>NUCLEOTIDE SEQUENCE [LARGE SCALE GENOMIC DNA]</scope>
    <source>
        <strain evidence="1 3">Ug99</strain>
    </source>
</reference>